<feature type="domain" description="Metallo-beta-lactamase" evidence="1">
    <location>
        <begin position="42"/>
        <end position="237"/>
    </location>
</feature>
<proteinExistence type="predicted"/>
<dbReference type="Pfam" id="PF00753">
    <property type="entry name" value="Lactamase_B"/>
    <property type="match status" value="1"/>
</dbReference>
<dbReference type="Gene3D" id="3.60.15.10">
    <property type="entry name" value="Ribonuclease Z/Hydroxyacylglutathione hydrolase-like"/>
    <property type="match status" value="1"/>
</dbReference>
<organism evidence="2 3">
    <name type="scientific">Candidatus Roizmanbacteria bacterium CG_4_10_14_0_8_um_filter_39_9</name>
    <dbReference type="NCBI Taxonomy" id="1974829"/>
    <lineage>
        <taxon>Bacteria</taxon>
        <taxon>Candidatus Roizmaniibacteriota</taxon>
    </lineage>
</organism>
<evidence type="ECO:0000259" key="1">
    <source>
        <dbReference type="SMART" id="SM00849"/>
    </source>
</evidence>
<protein>
    <recommendedName>
        <fullName evidence="1">Metallo-beta-lactamase domain-containing protein</fullName>
    </recommendedName>
</protein>
<reference evidence="3" key="1">
    <citation type="submission" date="2017-09" db="EMBL/GenBank/DDBJ databases">
        <title>Depth-based differentiation of microbial function through sediment-hosted aquifers and enrichment of novel symbionts in the deep terrestrial subsurface.</title>
        <authorList>
            <person name="Probst A.J."/>
            <person name="Ladd B."/>
            <person name="Jarett J.K."/>
            <person name="Geller-Mcgrath D.E."/>
            <person name="Sieber C.M.K."/>
            <person name="Emerson J.B."/>
            <person name="Anantharaman K."/>
            <person name="Thomas B.C."/>
            <person name="Malmstrom R."/>
            <person name="Stieglmeier M."/>
            <person name="Klingl A."/>
            <person name="Woyke T."/>
            <person name="Ryan C.M."/>
            <person name="Banfield J.F."/>
        </authorList>
    </citation>
    <scope>NUCLEOTIDE SEQUENCE [LARGE SCALE GENOMIC DNA]</scope>
</reference>
<dbReference type="PANTHER" id="PTHR30619:SF1">
    <property type="entry name" value="RECOMBINATION PROTEIN 2"/>
    <property type="match status" value="1"/>
</dbReference>
<dbReference type="InterPro" id="IPR001279">
    <property type="entry name" value="Metallo-B-lactamas"/>
</dbReference>
<dbReference type="PANTHER" id="PTHR30619">
    <property type="entry name" value="DNA INTERNALIZATION/COMPETENCE PROTEIN COMEC/REC2"/>
    <property type="match status" value="1"/>
</dbReference>
<comment type="caution">
    <text evidence="2">The sequence shown here is derived from an EMBL/GenBank/DDBJ whole genome shotgun (WGS) entry which is preliminary data.</text>
</comment>
<dbReference type="SMART" id="SM00849">
    <property type="entry name" value="Lactamase_B"/>
    <property type="match status" value="1"/>
</dbReference>
<dbReference type="Proteomes" id="UP000230108">
    <property type="component" value="Unassembled WGS sequence"/>
</dbReference>
<dbReference type="InterPro" id="IPR036866">
    <property type="entry name" value="RibonucZ/Hydroxyglut_hydro"/>
</dbReference>
<dbReference type="AlphaFoldDB" id="A0A2M7QEQ0"/>
<dbReference type="SUPFAM" id="SSF56281">
    <property type="entry name" value="Metallo-hydrolase/oxidoreductase"/>
    <property type="match status" value="1"/>
</dbReference>
<evidence type="ECO:0000313" key="2">
    <source>
        <dbReference type="EMBL" id="PIY69387.1"/>
    </source>
</evidence>
<gene>
    <name evidence="2" type="ORF">COY90_00910</name>
</gene>
<name>A0A2M7QEQ0_9BACT</name>
<dbReference type="EMBL" id="PFLF01000025">
    <property type="protein sequence ID" value="PIY69387.1"/>
    <property type="molecule type" value="Genomic_DNA"/>
</dbReference>
<dbReference type="InterPro" id="IPR052159">
    <property type="entry name" value="Competence_DNA_uptake"/>
</dbReference>
<evidence type="ECO:0000313" key="3">
    <source>
        <dbReference type="Proteomes" id="UP000230108"/>
    </source>
</evidence>
<accession>A0A2M7QEQ0</accession>
<sequence length="271" mass="30684">MMRSYKKELVLATCFSILILFLSWIFSLYRSRPRIVFCNVGQGNGTYVRTYEGKNIIVDAGPPNNAMLVCLGREMPLFEKKIHVAILSHMQSDHVGGFPEIVRRYEIQNVYLPTDILSEEIKKTMIDAHIYLTVVHQNDVIQIGDGERIEILWPPSYPSSTKTSLDMNMFSIVANVCIYDRCILLPGDTPFQTLVNSVRLPQQVAVLEIAHHGSQNGTSFKLLQLIHPEEAVISVGKNNYGHPSKKVVDLLKKFQIPFKRTDIDGDITIPL</sequence>